<gene>
    <name evidence="3" type="ORF">ABR189_22735</name>
</gene>
<evidence type="ECO:0000313" key="4">
    <source>
        <dbReference type="Proteomes" id="UP001549749"/>
    </source>
</evidence>
<proteinExistence type="predicted"/>
<reference evidence="3 4" key="1">
    <citation type="submission" date="2024-06" db="EMBL/GenBank/DDBJ databases">
        <title>Chitinophaga defluvii sp. nov., isolated from municipal sewage.</title>
        <authorList>
            <person name="Zhang L."/>
        </authorList>
    </citation>
    <scope>NUCLEOTIDE SEQUENCE [LARGE SCALE GENOMIC DNA]</scope>
    <source>
        <strain evidence="3 4">H8</strain>
    </source>
</reference>
<dbReference type="Proteomes" id="UP001549749">
    <property type="component" value="Unassembled WGS sequence"/>
</dbReference>
<protein>
    <recommendedName>
        <fullName evidence="5">Heavy-metal resistance protein</fullName>
    </recommendedName>
</protein>
<dbReference type="RefSeq" id="WP_354662786.1">
    <property type="nucleotide sequence ID" value="NZ_JBEXAC010000002.1"/>
</dbReference>
<organism evidence="3 4">
    <name type="scientific">Chitinophaga defluvii</name>
    <dbReference type="NCBI Taxonomy" id="3163343"/>
    <lineage>
        <taxon>Bacteria</taxon>
        <taxon>Pseudomonadati</taxon>
        <taxon>Bacteroidota</taxon>
        <taxon>Chitinophagia</taxon>
        <taxon>Chitinophagales</taxon>
        <taxon>Chitinophagaceae</taxon>
        <taxon>Chitinophaga</taxon>
    </lineage>
</organism>
<name>A0ABV2TB55_9BACT</name>
<keyword evidence="2" id="KW-0732">Signal</keyword>
<evidence type="ECO:0008006" key="5">
    <source>
        <dbReference type="Google" id="ProtNLM"/>
    </source>
</evidence>
<feature type="region of interest" description="Disordered" evidence="1">
    <location>
        <begin position="123"/>
        <end position="147"/>
    </location>
</feature>
<evidence type="ECO:0000256" key="2">
    <source>
        <dbReference type="SAM" id="SignalP"/>
    </source>
</evidence>
<keyword evidence="4" id="KW-1185">Reference proteome</keyword>
<feature type="signal peptide" evidence="2">
    <location>
        <begin position="1"/>
        <end position="29"/>
    </location>
</feature>
<dbReference type="EMBL" id="JBEXAC010000002">
    <property type="protein sequence ID" value="MET7000226.1"/>
    <property type="molecule type" value="Genomic_DNA"/>
</dbReference>
<accession>A0ABV2TB55</accession>
<feature type="chain" id="PRO_5045886246" description="Heavy-metal resistance protein" evidence="2">
    <location>
        <begin position="30"/>
        <end position="147"/>
    </location>
</feature>
<evidence type="ECO:0000256" key="1">
    <source>
        <dbReference type="SAM" id="MobiDB-lite"/>
    </source>
</evidence>
<evidence type="ECO:0000313" key="3">
    <source>
        <dbReference type="EMBL" id="MET7000226.1"/>
    </source>
</evidence>
<sequence length="147" mass="17563">MMMKTMLKQTHLWLLCLLIGFTISGHAQAKDSTDKRARWSAADRADKMGDKLNRQLSLNQQQNQDIYKINKDIIERMDAARNNKSLDNKGRMRQIKQLNEERSQRFKSVLTASQYKKWNDWEMKKKEHLEQKMDKKHERKEAKKNAE</sequence>
<comment type="caution">
    <text evidence="3">The sequence shown here is derived from an EMBL/GenBank/DDBJ whole genome shotgun (WGS) entry which is preliminary data.</text>
</comment>